<organism evidence="2 3">
    <name type="scientific">Chitinophaga filiformis</name>
    <name type="common">Myxococcus filiformis</name>
    <name type="synonym">Flexibacter filiformis</name>
    <dbReference type="NCBI Taxonomy" id="104663"/>
    <lineage>
        <taxon>Bacteria</taxon>
        <taxon>Pseudomonadati</taxon>
        <taxon>Bacteroidota</taxon>
        <taxon>Chitinophagia</taxon>
        <taxon>Chitinophagales</taxon>
        <taxon>Chitinophagaceae</taxon>
        <taxon>Chitinophaga</taxon>
    </lineage>
</organism>
<feature type="domain" description="Amine oxidase" evidence="1">
    <location>
        <begin position="30"/>
        <end position="77"/>
    </location>
</feature>
<dbReference type="GO" id="GO:0016491">
    <property type="term" value="F:oxidoreductase activity"/>
    <property type="evidence" value="ECO:0007669"/>
    <property type="project" value="InterPro"/>
</dbReference>
<dbReference type="STRING" id="104663.SAMN04488121_102902"/>
<dbReference type="Proteomes" id="UP000199045">
    <property type="component" value="Unassembled WGS sequence"/>
</dbReference>
<dbReference type="InterPro" id="IPR036188">
    <property type="entry name" value="FAD/NAD-bd_sf"/>
</dbReference>
<protein>
    <submittedName>
        <fullName evidence="2">Flavin containing amine oxidoreductase</fullName>
    </submittedName>
</protein>
<accession>A0A1G7NR31</accession>
<gene>
    <name evidence="2" type="ORF">SAMN04488121_102902</name>
</gene>
<evidence type="ECO:0000313" key="3">
    <source>
        <dbReference type="Proteomes" id="UP000199045"/>
    </source>
</evidence>
<sequence length="82" mass="9377">MVLLGKRLMSSYRLTKIRWRCIGGQIIQRPHQNNGHSLLQVSYLNNRFYFCGTETATVHAGYMEGAVIAAREVARKISRSNH</sequence>
<dbReference type="Pfam" id="PF01593">
    <property type="entry name" value="Amino_oxidase"/>
    <property type="match status" value="1"/>
</dbReference>
<name>A0A1G7NR31_CHIFI</name>
<dbReference type="EMBL" id="FNBN01000002">
    <property type="protein sequence ID" value="SDF76452.1"/>
    <property type="molecule type" value="Genomic_DNA"/>
</dbReference>
<dbReference type="SUPFAM" id="SSF51905">
    <property type="entry name" value="FAD/NAD(P)-binding domain"/>
    <property type="match status" value="1"/>
</dbReference>
<evidence type="ECO:0000259" key="1">
    <source>
        <dbReference type="Pfam" id="PF01593"/>
    </source>
</evidence>
<dbReference type="InterPro" id="IPR002937">
    <property type="entry name" value="Amino_oxidase"/>
</dbReference>
<evidence type="ECO:0000313" key="2">
    <source>
        <dbReference type="EMBL" id="SDF76452.1"/>
    </source>
</evidence>
<dbReference type="Gene3D" id="3.50.50.60">
    <property type="entry name" value="FAD/NAD(P)-binding domain"/>
    <property type="match status" value="1"/>
</dbReference>
<proteinExistence type="predicted"/>
<dbReference type="AlphaFoldDB" id="A0A1G7NR31"/>
<dbReference type="OrthoDB" id="56323at2"/>
<reference evidence="2 3" key="1">
    <citation type="submission" date="2016-10" db="EMBL/GenBank/DDBJ databases">
        <authorList>
            <person name="de Groot N.N."/>
        </authorList>
    </citation>
    <scope>NUCLEOTIDE SEQUENCE [LARGE SCALE GENOMIC DNA]</scope>
    <source>
        <strain evidence="2 3">DSM 527</strain>
    </source>
</reference>